<dbReference type="InterPro" id="IPR001128">
    <property type="entry name" value="Cyt_P450"/>
</dbReference>
<dbReference type="Pfam" id="PF00067">
    <property type="entry name" value="p450"/>
    <property type="match status" value="1"/>
</dbReference>
<dbReference type="GO" id="GO:0020037">
    <property type="term" value="F:heme binding"/>
    <property type="evidence" value="ECO:0007669"/>
    <property type="project" value="InterPro"/>
</dbReference>
<dbReference type="GO" id="GO:0016705">
    <property type="term" value="F:oxidoreductase activity, acting on paired donors, with incorporation or reduction of molecular oxygen"/>
    <property type="evidence" value="ECO:0007669"/>
    <property type="project" value="InterPro"/>
</dbReference>
<evidence type="ECO:0000313" key="7">
    <source>
        <dbReference type="EMBL" id="KAL0476866.1"/>
    </source>
</evidence>
<keyword evidence="6" id="KW-0732">Signal</keyword>
<accession>A0AAW2YJ68</accession>
<protein>
    <submittedName>
        <fullName evidence="7">CYP88D6</fullName>
    </submittedName>
</protein>
<comment type="cofactor">
    <cofactor evidence="5">
        <name>heme</name>
        <dbReference type="ChEBI" id="CHEBI:30413"/>
    </cofactor>
</comment>
<dbReference type="PANTHER" id="PTHR24304:SF2">
    <property type="entry name" value="24-HYDROXYCHOLESTEROL 7-ALPHA-HYDROXYLASE"/>
    <property type="match status" value="1"/>
</dbReference>
<evidence type="ECO:0000256" key="6">
    <source>
        <dbReference type="SAM" id="SignalP"/>
    </source>
</evidence>
<dbReference type="PANTHER" id="PTHR24304">
    <property type="entry name" value="CYTOCHROME P450 FAMILY 7"/>
    <property type="match status" value="1"/>
</dbReference>
<organism evidence="7 8">
    <name type="scientific">Acrasis kona</name>
    <dbReference type="NCBI Taxonomy" id="1008807"/>
    <lineage>
        <taxon>Eukaryota</taxon>
        <taxon>Discoba</taxon>
        <taxon>Heterolobosea</taxon>
        <taxon>Tetramitia</taxon>
        <taxon>Eutetramitia</taxon>
        <taxon>Acrasidae</taxon>
        <taxon>Acrasis</taxon>
    </lineage>
</organism>
<dbReference type="Proteomes" id="UP001431209">
    <property type="component" value="Unassembled WGS sequence"/>
</dbReference>
<feature type="binding site" description="axial binding residue" evidence="5">
    <location>
        <position position="432"/>
    </location>
    <ligand>
        <name>heme</name>
        <dbReference type="ChEBI" id="CHEBI:30413"/>
    </ligand>
    <ligandPart>
        <name>Fe</name>
        <dbReference type="ChEBI" id="CHEBI:18248"/>
    </ligandPart>
</feature>
<comment type="similarity">
    <text evidence="1">Belongs to the cytochrome P450 family.</text>
</comment>
<feature type="signal peptide" evidence="6">
    <location>
        <begin position="1"/>
        <end position="17"/>
    </location>
</feature>
<dbReference type="InterPro" id="IPR036396">
    <property type="entry name" value="Cyt_P450_sf"/>
</dbReference>
<dbReference type="GO" id="GO:0005506">
    <property type="term" value="F:iron ion binding"/>
    <property type="evidence" value="ECO:0007669"/>
    <property type="project" value="InterPro"/>
</dbReference>
<dbReference type="Gene3D" id="1.10.630.10">
    <property type="entry name" value="Cytochrome P450"/>
    <property type="match status" value="1"/>
</dbReference>
<dbReference type="AlphaFoldDB" id="A0AAW2YJ68"/>
<dbReference type="PRINTS" id="PR00465">
    <property type="entry name" value="EP450IV"/>
</dbReference>
<keyword evidence="3 5" id="KW-0479">Metal-binding</keyword>
<evidence type="ECO:0000256" key="1">
    <source>
        <dbReference type="ARBA" id="ARBA00010617"/>
    </source>
</evidence>
<dbReference type="InterPro" id="IPR050529">
    <property type="entry name" value="CYP450_sterol_14alpha_dmase"/>
</dbReference>
<feature type="chain" id="PRO_5043867619" evidence="6">
    <location>
        <begin position="18"/>
        <end position="485"/>
    </location>
</feature>
<evidence type="ECO:0000256" key="3">
    <source>
        <dbReference type="ARBA" id="ARBA00022723"/>
    </source>
</evidence>
<evidence type="ECO:0000313" key="8">
    <source>
        <dbReference type="Proteomes" id="UP001431209"/>
    </source>
</evidence>
<reference evidence="7 8" key="1">
    <citation type="submission" date="2024-03" db="EMBL/GenBank/DDBJ databases">
        <title>The Acrasis kona genome and developmental transcriptomes reveal deep origins of eukaryotic multicellular pathways.</title>
        <authorList>
            <person name="Sheikh S."/>
            <person name="Fu C.-J."/>
            <person name="Brown M.W."/>
            <person name="Baldauf S.L."/>
        </authorList>
    </citation>
    <scope>NUCLEOTIDE SEQUENCE [LARGE SCALE GENOMIC DNA]</scope>
    <source>
        <strain evidence="7 8">ATCC MYA-3509</strain>
    </source>
</reference>
<evidence type="ECO:0000256" key="2">
    <source>
        <dbReference type="ARBA" id="ARBA00022617"/>
    </source>
</evidence>
<dbReference type="InterPro" id="IPR002403">
    <property type="entry name" value="Cyt_P450_E_grp-IV"/>
</dbReference>
<keyword evidence="8" id="KW-1185">Reference proteome</keyword>
<keyword evidence="4 5" id="KW-0408">Iron</keyword>
<dbReference type="GO" id="GO:0004497">
    <property type="term" value="F:monooxygenase activity"/>
    <property type="evidence" value="ECO:0007669"/>
    <property type="project" value="InterPro"/>
</dbReference>
<proteinExistence type="inferred from homology"/>
<dbReference type="EMBL" id="JAOPGA020000108">
    <property type="protein sequence ID" value="KAL0476866.1"/>
    <property type="molecule type" value="Genomic_DNA"/>
</dbReference>
<sequence>MLEYALLLFFILILVVCLRDRKYKLPPQITGYGIPIISPMLAFAKNPRDLFQFCTKKYAKEGVARISIFGFVNFHIFFGPQFLEAFFRLPENELSLGEAAKFAVGPLLGDIDVAMSSEVVHKIDVKPSIKKTEEKAQMTMTTDWIRKAIQAPTQLDYMFDTASKVVNDYMTEFSKRETKTFDLFEEMYKLVVSINVRCFVGDEVEEYCDELVHLLWVIEYYGTTMKSLFNPLSSERRKSVNARHRLTEIIGKIRDKRLQNIKDGTHNGSRDVLQVNIDMGRTDASIVASLLGLFFAAQTNTVSTSAWTLAYLATHPEWQEKIRNEIPSEELTHEDCKDLVQLGASLSETVRKNALAFMFRKALKNINVEGVTIKKGDYCIISPSILHMNESLYPNPEQWNPERFLKDGGNYKTAALKFGKNFVQWGFHSHRCLGEQFATLVMKITVTNFIRRYKLSTSDKLELDFSKALGMPFAKGHVMIRAEPL</sequence>
<keyword evidence="2 5" id="KW-0349">Heme</keyword>
<dbReference type="SUPFAM" id="SSF48264">
    <property type="entry name" value="Cytochrome P450"/>
    <property type="match status" value="1"/>
</dbReference>
<evidence type="ECO:0000256" key="5">
    <source>
        <dbReference type="PIRSR" id="PIRSR602403-1"/>
    </source>
</evidence>
<gene>
    <name evidence="7" type="ORF">AKO1_005662</name>
</gene>
<comment type="caution">
    <text evidence="7">The sequence shown here is derived from an EMBL/GenBank/DDBJ whole genome shotgun (WGS) entry which is preliminary data.</text>
</comment>
<evidence type="ECO:0000256" key="4">
    <source>
        <dbReference type="ARBA" id="ARBA00023004"/>
    </source>
</evidence>
<name>A0AAW2YJ68_9EUKA</name>